<proteinExistence type="inferred from homology"/>
<name>A0A9W8YBZ7_9PLEO</name>
<accession>A0A9W8YBZ7</accession>
<comment type="caution">
    <text evidence="2">The sequence shown here is derived from an EMBL/GenBank/DDBJ whole genome shotgun (WGS) entry which is preliminary data.</text>
</comment>
<dbReference type="SUPFAM" id="SSF56815">
    <property type="entry name" value="Sec1/munc18-like (SM) proteins"/>
    <property type="match status" value="1"/>
</dbReference>
<dbReference type="Pfam" id="PF00995">
    <property type="entry name" value="Sec1"/>
    <property type="match status" value="1"/>
</dbReference>
<dbReference type="OrthoDB" id="10251230at2759"/>
<sequence length="270" mass="29611">MALTLRDKQIASIKRILNLNAPLPDAGENDEGNNVPTNAATDSAAWKILVFDDMGRDVISSVLRVNDLRASGVTIFLNINSMRNPINDVPVVYFVEPTEPNIKKITADLAQGLYTPAYINFTNSISRELLENFGAMTVASSTAEHIAQIYDQSLSFVVTEPDLFSLNMKKSYYTLNSAKTSDAELDHVVDSIVGGLFSVCVTMKALPIIRCPKGGAAEDISAKLDRKLRDHLLNSRTNVFSESSAVGSRPLLILVDRNIDLLPMLSHSWI</sequence>
<dbReference type="Gene3D" id="3.40.50.2060">
    <property type="match status" value="1"/>
</dbReference>
<keyword evidence="3" id="KW-1185">Reference proteome</keyword>
<evidence type="ECO:0000313" key="2">
    <source>
        <dbReference type="EMBL" id="KAJ4371245.1"/>
    </source>
</evidence>
<dbReference type="EMBL" id="JAPEUY010000007">
    <property type="protein sequence ID" value="KAJ4371245.1"/>
    <property type="molecule type" value="Genomic_DNA"/>
</dbReference>
<gene>
    <name evidence="2" type="primary">SLY1_1</name>
    <name evidence="2" type="ORF">N0V83_004462</name>
</gene>
<dbReference type="InterPro" id="IPR027482">
    <property type="entry name" value="Sec1-like_dom2"/>
</dbReference>
<dbReference type="AlphaFoldDB" id="A0A9W8YBZ7"/>
<dbReference type="Gene3D" id="3.40.50.1910">
    <property type="match status" value="1"/>
</dbReference>
<dbReference type="InterPro" id="IPR001619">
    <property type="entry name" value="Sec1-like"/>
</dbReference>
<reference evidence="2" key="1">
    <citation type="submission" date="2022-10" db="EMBL/GenBank/DDBJ databases">
        <title>Tapping the CABI collections for fungal endophytes: first genome assemblies for Collariella, Neodidymelliopsis, Ascochyta clinopodiicola, Didymella pomorum, Didymosphaeria variabile, Neocosmospora piperis and Neocucurbitaria cava.</title>
        <authorList>
            <person name="Hill R."/>
        </authorList>
    </citation>
    <scope>NUCLEOTIDE SEQUENCE</scope>
    <source>
        <strain evidence="2">IMI 356814</strain>
    </source>
</reference>
<organism evidence="2 3">
    <name type="scientific">Neocucurbitaria cava</name>
    <dbReference type="NCBI Taxonomy" id="798079"/>
    <lineage>
        <taxon>Eukaryota</taxon>
        <taxon>Fungi</taxon>
        <taxon>Dikarya</taxon>
        <taxon>Ascomycota</taxon>
        <taxon>Pezizomycotina</taxon>
        <taxon>Dothideomycetes</taxon>
        <taxon>Pleosporomycetidae</taxon>
        <taxon>Pleosporales</taxon>
        <taxon>Pleosporineae</taxon>
        <taxon>Cucurbitariaceae</taxon>
        <taxon>Neocucurbitaria</taxon>
    </lineage>
</organism>
<comment type="similarity">
    <text evidence="1">Belongs to the STXBP/unc-18/SEC1 family.</text>
</comment>
<protein>
    <submittedName>
        <fullName evidence="2">Vesicle trafficking between the ER and Golgi</fullName>
    </submittedName>
</protein>
<evidence type="ECO:0000256" key="1">
    <source>
        <dbReference type="ARBA" id="ARBA00009884"/>
    </source>
</evidence>
<dbReference type="InterPro" id="IPR043154">
    <property type="entry name" value="Sec-1-like_dom1"/>
</dbReference>
<dbReference type="PANTHER" id="PTHR11679">
    <property type="entry name" value="VESICLE PROTEIN SORTING-ASSOCIATED"/>
    <property type="match status" value="1"/>
</dbReference>
<dbReference type="GO" id="GO:0016192">
    <property type="term" value="P:vesicle-mediated transport"/>
    <property type="evidence" value="ECO:0007669"/>
    <property type="project" value="InterPro"/>
</dbReference>
<evidence type="ECO:0000313" key="3">
    <source>
        <dbReference type="Proteomes" id="UP001140560"/>
    </source>
</evidence>
<dbReference type="Proteomes" id="UP001140560">
    <property type="component" value="Unassembled WGS sequence"/>
</dbReference>
<dbReference type="InterPro" id="IPR036045">
    <property type="entry name" value="Sec1-like_sf"/>
</dbReference>